<dbReference type="Proteomes" id="UP001327560">
    <property type="component" value="Chromosome 2"/>
</dbReference>
<evidence type="ECO:0000313" key="2">
    <source>
        <dbReference type="Proteomes" id="UP001327560"/>
    </source>
</evidence>
<dbReference type="InterPro" id="IPR052343">
    <property type="entry name" value="Retrotransposon-Effector_Assoc"/>
</dbReference>
<dbReference type="PANTHER" id="PTHR46890">
    <property type="entry name" value="NON-LTR RETROLELEMENT REVERSE TRANSCRIPTASE-LIKE PROTEIN-RELATED"/>
    <property type="match status" value="1"/>
</dbReference>
<sequence length="111" mass="12827">MYRLQPIMYAIISDNQSAFIKSRLISNNILIAHELMHHLKSKKNGSSQEMAIKLDLNKAYGQVEWMYLKLILSKMGFHHFFIEILMQCITTTSFSIPSKAVHMIILSQDVV</sequence>
<evidence type="ECO:0000313" key="1">
    <source>
        <dbReference type="EMBL" id="WOK97536.1"/>
    </source>
</evidence>
<dbReference type="PANTHER" id="PTHR46890:SF48">
    <property type="entry name" value="RNA-DIRECTED DNA POLYMERASE"/>
    <property type="match status" value="1"/>
</dbReference>
<accession>A0AAQ3JWY3</accession>
<organism evidence="1 2">
    <name type="scientific">Canna indica</name>
    <name type="common">Indian-shot</name>
    <dbReference type="NCBI Taxonomy" id="4628"/>
    <lineage>
        <taxon>Eukaryota</taxon>
        <taxon>Viridiplantae</taxon>
        <taxon>Streptophyta</taxon>
        <taxon>Embryophyta</taxon>
        <taxon>Tracheophyta</taxon>
        <taxon>Spermatophyta</taxon>
        <taxon>Magnoliopsida</taxon>
        <taxon>Liliopsida</taxon>
        <taxon>Zingiberales</taxon>
        <taxon>Cannaceae</taxon>
        <taxon>Canna</taxon>
    </lineage>
</organism>
<name>A0AAQ3JWY3_9LILI</name>
<reference evidence="1 2" key="1">
    <citation type="submission" date="2023-10" db="EMBL/GenBank/DDBJ databases">
        <title>Chromosome-scale genome assembly provides insights into flower coloration mechanisms of Canna indica.</title>
        <authorList>
            <person name="Li C."/>
        </authorList>
    </citation>
    <scope>NUCLEOTIDE SEQUENCE [LARGE SCALE GENOMIC DNA]</scope>
    <source>
        <tissue evidence="1">Flower</tissue>
    </source>
</reference>
<dbReference type="EMBL" id="CP136891">
    <property type="protein sequence ID" value="WOK97536.1"/>
    <property type="molecule type" value="Genomic_DNA"/>
</dbReference>
<gene>
    <name evidence="1" type="ORF">Cni_G06244</name>
</gene>
<dbReference type="AlphaFoldDB" id="A0AAQ3JWY3"/>
<protein>
    <recommendedName>
        <fullName evidence="3">Reverse transcriptase domain-containing protein</fullName>
    </recommendedName>
</protein>
<evidence type="ECO:0008006" key="3">
    <source>
        <dbReference type="Google" id="ProtNLM"/>
    </source>
</evidence>
<keyword evidence="2" id="KW-1185">Reference proteome</keyword>
<proteinExistence type="predicted"/>